<dbReference type="FunFam" id="1.20.1250.20:FF:000013">
    <property type="entry name" value="MFS general substrate transporter"/>
    <property type="match status" value="1"/>
</dbReference>
<evidence type="ECO:0000313" key="7">
    <source>
        <dbReference type="EMBL" id="OAA58496.1"/>
    </source>
</evidence>
<keyword evidence="5 6" id="KW-0472">Membrane</keyword>
<feature type="transmembrane region" description="Helical" evidence="6">
    <location>
        <begin position="446"/>
        <end position="465"/>
    </location>
</feature>
<dbReference type="GO" id="GO:0016020">
    <property type="term" value="C:membrane"/>
    <property type="evidence" value="ECO:0007669"/>
    <property type="project" value="UniProtKB-SubCell"/>
</dbReference>
<protein>
    <submittedName>
        <fullName evidence="7">Major facilitator superfamily domain, general substrate transporter</fullName>
    </submittedName>
</protein>
<feature type="transmembrane region" description="Helical" evidence="6">
    <location>
        <begin position="289"/>
        <end position="308"/>
    </location>
</feature>
<keyword evidence="2" id="KW-0813">Transport</keyword>
<name>A0A167RDQ1_9HYPO</name>
<feature type="transmembrane region" description="Helical" evidence="6">
    <location>
        <begin position="186"/>
        <end position="207"/>
    </location>
</feature>
<feature type="transmembrane region" description="Helical" evidence="6">
    <location>
        <begin position="219"/>
        <end position="241"/>
    </location>
</feature>
<keyword evidence="3 6" id="KW-0812">Transmembrane</keyword>
<feature type="transmembrane region" description="Helical" evidence="6">
    <location>
        <begin position="126"/>
        <end position="144"/>
    </location>
</feature>
<dbReference type="FunFam" id="1.20.1250.20:FF:000057">
    <property type="entry name" value="MFS general substrate transporter"/>
    <property type="match status" value="1"/>
</dbReference>
<dbReference type="Pfam" id="PF07690">
    <property type="entry name" value="MFS_1"/>
    <property type="match status" value="1"/>
</dbReference>
<sequence length="484" mass="52910">MSSSEEKVDSITNHGTAVDMVEQGKPEEYTDGPVLTEEEKIMEKRIVRKIDFRLLPTTALIYLLCYIDRSNIGNAKILNSDTNDDILQTNHMTNYQYTVALMLFLVAYSIFEAPSNIMIKIASPRLWLGFLVVGFGAFCAGIGGTKNAAGVTALRFFLGAAEAGIFPGMIYYFSFWYRIEERAARIASFMCSATLSGAFGGCIAYGVGHMNGSGGLEAWRWLFIFEGLPSVILGFFVMLLLPNYPEEVKWLTPEEKDLERRRLGMHGNAIEEKINWKDARAVLLDGRMWLHYAAYGAAGCGVSSLSLFAPTIVQGLGYKGLQAQLYTVPPYAVAYVFTLGVSYISDKTKQRGLAAGLSFLLGSVSYIALAALPGTSFHSRYGLLCLATSGVFGGLPPLCAWVGDNSRTTTAGALSTGLNIAMSGPGQIVGVWIYRAQDNPIYRLGHGVNAGMLMLAVIISFTLTVHYRLKNRKLAGTNEQRWSV</sequence>
<dbReference type="SUPFAM" id="SSF103473">
    <property type="entry name" value="MFS general substrate transporter"/>
    <property type="match status" value="1"/>
</dbReference>
<feature type="transmembrane region" description="Helical" evidence="6">
    <location>
        <begin position="156"/>
        <end position="174"/>
    </location>
</feature>
<dbReference type="Proteomes" id="UP000076874">
    <property type="component" value="Unassembled WGS sequence"/>
</dbReference>
<organism evidence="7 8">
    <name type="scientific">Niveomyces insectorum RCEF 264</name>
    <dbReference type="NCBI Taxonomy" id="1081102"/>
    <lineage>
        <taxon>Eukaryota</taxon>
        <taxon>Fungi</taxon>
        <taxon>Dikarya</taxon>
        <taxon>Ascomycota</taxon>
        <taxon>Pezizomycotina</taxon>
        <taxon>Sordariomycetes</taxon>
        <taxon>Hypocreomycetidae</taxon>
        <taxon>Hypocreales</taxon>
        <taxon>Cordycipitaceae</taxon>
        <taxon>Niveomyces</taxon>
    </lineage>
</organism>
<feature type="transmembrane region" description="Helical" evidence="6">
    <location>
        <begin position="352"/>
        <end position="375"/>
    </location>
</feature>
<dbReference type="AlphaFoldDB" id="A0A167RDQ1"/>
<dbReference type="InterPro" id="IPR011701">
    <property type="entry name" value="MFS"/>
</dbReference>
<dbReference type="OrthoDB" id="3639251at2759"/>
<proteinExistence type="predicted"/>
<dbReference type="InterPro" id="IPR036259">
    <property type="entry name" value="MFS_trans_sf"/>
</dbReference>
<gene>
    <name evidence="7" type="ORF">SPI_06569</name>
</gene>
<dbReference type="GO" id="GO:0022857">
    <property type="term" value="F:transmembrane transporter activity"/>
    <property type="evidence" value="ECO:0007669"/>
    <property type="project" value="InterPro"/>
</dbReference>
<evidence type="ECO:0000256" key="6">
    <source>
        <dbReference type="SAM" id="Phobius"/>
    </source>
</evidence>
<dbReference type="PANTHER" id="PTHR43791">
    <property type="entry name" value="PERMEASE-RELATED"/>
    <property type="match status" value="1"/>
</dbReference>
<dbReference type="PANTHER" id="PTHR43791:SF49">
    <property type="entry name" value="TRANSPORTER, PUTATIVE (AFU_ORTHOLOGUE AFUA_4G04250)-RELATED"/>
    <property type="match status" value="1"/>
</dbReference>
<feature type="transmembrane region" description="Helical" evidence="6">
    <location>
        <begin position="414"/>
        <end position="434"/>
    </location>
</feature>
<evidence type="ECO:0000313" key="8">
    <source>
        <dbReference type="Proteomes" id="UP000076874"/>
    </source>
</evidence>
<keyword evidence="4 6" id="KW-1133">Transmembrane helix</keyword>
<evidence type="ECO:0000256" key="5">
    <source>
        <dbReference type="ARBA" id="ARBA00023136"/>
    </source>
</evidence>
<feature type="transmembrane region" description="Helical" evidence="6">
    <location>
        <begin position="381"/>
        <end position="402"/>
    </location>
</feature>
<evidence type="ECO:0000256" key="1">
    <source>
        <dbReference type="ARBA" id="ARBA00004141"/>
    </source>
</evidence>
<dbReference type="Gene3D" id="1.20.1250.20">
    <property type="entry name" value="MFS general substrate transporter like domains"/>
    <property type="match status" value="2"/>
</dbReference>
<feature type="transmembrane region" description="Helical" evidence="6">
    <location>
        <begin position="328"/>
        <end position="345"/>
    </location>
</feature>
<evidence type="ECO:0000256" key="3">
    <source>
        <dbReference type="ARBA" id="ARBA00022692"/>
    </source>
</evidence>
<comment type="subcellular location">
    <subcellularLocation>
        <location evidence="1">Membrane</location>
        <topology evidence="1">Multi-pass membrane protein</topology>
    </subcellularLocation>
</comment>
<reference evidence="7 8" key="1">
    <citation type="journal article" date="2016" name="Genome Biol. Evol.">
        <title>Divergent and convergent evolution of fungal pathogenicity.</title>
        <authorList>
            <person name="Shang Y."/>
            <person name="Xiao G."/>
            <person name="Zheng P."/>
            <person name="Cen K."/>
            <person name="Zhan S."/>
            <person name="Wang C."/>
        </authorList>
    </citation>
    <scope>NUCLEOTIDE SEQUENCE [LARGE SCALE GENOMIC DNA]</scope>
    <source>
        <strain evidence="7 8">RCEF 264</strain>
    </source>
</reference>
<feature type="transmembrane region" description="Helical" evidence="6">
    <location>
        <begin position="95"/>
        <end position="114"/>
    </location>
</feature>
<accession>A0A167RDQ1</accession>
<keyword evidence="8" id="KW-1185">Reference proteome</keyword>
<comment type="caution">
    <text evidence="7">The sequence shown here is derived from an EMBL/GenBank/DDBJ whole genome shotgun (WGS) entry which is preliminary data.</text>
</comment>
<evidence type="ECO:0000256" key="2">
    <source>
        <dbReference type="ARBA" id="ARBA00022448"/>
    </source>
</evidence>
<evidence type="ECO:0000256" key="4">
    <source>
        <dbReference type="ARBA" id="ARBA00022989"/>
    </source>
</evidence>
<dbReference type="EMBL" id="AZHD01000012">
    <property type="protein sequence ID" value="OAA58496.1"/>
    <property type="molecule type" value="Genomic_DNA"/>
</dbReference>